<organism evidence="11 12">
    <name type="scientific">Pseudobacteriovorax antillogorgiicola</name>
    <dbReference type="NCBI Taxonomy" id="1513793"/>
    <lineage>
        <taxon>Bacteria</taxon>
        <taxon>Pseudomonadati</taxon>
        <taxon>Bdellovibrionota</taxon>
        <taxon>Oligoflexia</taxon>
        <taxon>Oligoflexales</taxon>
        <taxon>Pseudobacteriovoracaceae</taxon>
        <taxon>Pseudobacteriovorax</taxon>
    </lineage>
</organism>
<dbReference type="CDD" id="cd16444">
    <property type="entry name" value="LipB"/>
    <property type="match status" value="1"/>
</dbReference>
<feature type="site" description="Lowers pKa of active site Cys" evidence="5 9">
    <location>
        <position position="142"/>
    </location>
</feature>
<evidence type="ECO:0000256" key="1">
    <source>
        <dbReference type="ARBA" id="ARBA00004821"/>
    </source>
</evidence>
<evidence type="ECO:0000256" key="8">
    <source>
        <dbReference type="PIRSR" id="PIRSR016262-2"/>
    </source>
</evidence>
<dbReference type="SUPFAM" id="SSF55681">
    <property type="entry name" value="Class II aaRS and biotin synthetases"/>
    <property type="match status" value="1"/>
</dbReference>
<evidence type="ECO:0000256" key="3">
    <source>
        <dbReference type="ARBA" id="ARBA00023315"/>
    </source>
</evidence>
<dbReference type="GO" id="GO:0033819">
    <property type="term" value="F:lipoyl(octanoyl) transferase activity"/>
    <property type="evidence" value="ECO:0007669"/>
    <property type="project" value="UniProtKB-EC"/>
</dbReference>
<keyword evidence="3 5" id="KW-0012">Acyltransferase</keyword>
<dbReference type="PIRSF" id="PIRSF016262">
    <property type="entry name" value="LPLase"/>
    <property type="match status" value="1"/>
</dbReference>
<comment type="pathway">
    <text evidence="1 5 6">Protein modification; protein lipoylation via endogenous pathway; protein N(6)-(lipoyl)lysine from octanoyl-[acyl-carrier-protein]: step 1/2.</text>
</comment>
<dbReference type="NCBIfam" id="TIGR00214">
    <property type="entry name" value="lipB"/>
    <property type="match status" value="1"/>
</dbReference>
<dbReference type="Pfam" id="PF21948">
    <property type="entry name" value="LplA-B_cat"/>
    <property type="match status" value="1"/>
</dbReference>
<dbReference type="Gene3D" id="3.30.930.10">
    <property type="entry name" value="Bira Bifunctional Protein, Domain 2"/>
    <property type="match status" value="1"/>
</dbReference>
<dbReference type="OrthoDB" id="9787061at2"/>
<proteinExistence type="inferred from homology"/>
<keyword evidence="5" id="KW-0963">Cytoplasm</keyword>
<comment type="subcellular location">
    <subcellularLocation>
        <location evidence="5">Cytoplasm</location>
    </subcellularLocation>
</comment>
<evidence type="ECO:0000256" key="5">
    <source>
        <dbReference type="HAMAP-Rule" id="MF_00013"/>
    </source>
</evidence>
<feature type="binding site" evidence="5 8">
    <location>
        <begin position="77"/>
        <end position="84"/>
    </location>
    <ligand>
        <name>substrate</name>
    </ligand>
</feature>
<evidence type="ECO:0000313" key="12">
    <source>
        <dbReference type="Proteomes" id="UP000192907"/>
    </source>
</evidence>
<evidence type="ECO:0000313" key="11">
    <source>
        <dbReference type="EMBL" id="SMF46029.1"/>
    </source>
</evidence>
<dbReference type="Proteomes" id="UP000192907">
    <property type="component" value="Unassembled WGS sequence"/>
</dbReference>
<evidence type="ECO:0000256" key="7">
    <source>
        <dbReference type="PIRSR" id="PIRSR016262-1"/>
    </source>
</evidence>
<dbReference type="InterPro" id="IPR004143">
    <property type="entry name" value="BPL_LPL_catalytic"/>
</dbReference>
<evidence type="ECO:0000256" key="9">
    <source>
        <dbReference type="PIRSR" id="PIRSR016262-3"/>
    </source>
</evidence>
<sequence length="218" mass="24035">MTHKIVHEDFPSIDYLRALERQHELHQMVLAQDIDAAFMTLQHPPVLTLGKHASSENFLRDRQAIAKEGVAIVETDRGGEVTAHMPGQLVVYPIVPLKAFGLGPRALVDDVLLGSVIRTLRAYGIEGRLDCDNPGVWVEDRKICAVGVRISRRVSTHGIALNVDNDMSLFDWIIPCGISNKGVTSMSLEKKQAVSLNEVQQDLLSNIYESLGITTSEA</sequence>
<dbReference type="HAMAP" id="MF_00013">
    <property type="entry name" value="LipB"/>
    <property type="match status" value="1"/>
</dbReference>
<keyword evidence="2 5" id="KW-0808">Transferase</keyword>
<dbReference type="EMBL" id="FWZT01000014">
    <property type="protein sequence ID" value="SMF46029.1"/>
    <property type="molecule type" value="Genomic_DNA"/>
</dbReference>
<reference evidence="12" key="1">
    <citation type="submission" date="2017-04" db="EMBL/GenBank/DDBJ databases">
        <authorList>
            <person name="Varghese N."/>
            <person name="Submissions S."/>
        </authorList>
    </citation>
    <scope>NUCLEOTIDE SEQUENCE [LARGE SCALE GENOMIC DNA]</scope>
    <source>
        <strain evidence="12">RKEM611</strain>
    </source>
</reference>
<dbReference type="GO" id="GO:0005737">
    <property type="term" value="C:cytoplasm"/>
    <property type="evidence" value="ECO:0007669"/>
    <property type="project" value="UniProtKB-SubCell"/>
</dbReference>
<keyword evidence="12" id="KW-1185">Reference proteome</keyword>
<dbReference type="InterPro" id="IPR020605">
    <property type="entry name" value="Octanoyltransferase_CS"/>
</dbReference>
<evidence type="ECO:0000259" key="10">
    <source>
        <dbReference type="PROSITE" id="PS51733"/>
    </source>
</evidence>
<dbReference type="GO" id="GO:0009249">
    <property type="term" value="P:protein lipoylation"/>
    <property type="evidence" value="ECO:0007669"/>
    <property type="project" value="InterPro"/>
</dbReference>
<comment type="catalytic activity">
    <reaction evidence="5 6">
        <text>octanoyl-[ACP] + L-lysyl-[protein] = N(6)-octanoyl-L-lysyl-[protein] + holo-[ACP] + H(+)</text>
        <dbReference type="Rhea" id="RHEA:17665"/>
        <dbReference type="Rhea" id="RHEA-COMP:9636"/>
        <dbReference type="Rhea" id="RHEA-COMP:9685"/>
        <dbReference type="Rhea" id="RHEA-COMP:9752"/>
        <dbReference type="Rhea" id="RHEA-COMP:9928"/>
        <dbReference type="ChEBI" id="CHEBI:15378"/>
        <dbReference type="ChEBI" id="CHEBI:29969"/>
        <dbReference type="ChEBI" id="CHEBI:64479"/>
        <dbReference type="ChEBI" id="CHEBI:78463"/>
        <dbReference type="ChEBI" id="CHEBI:78809"/>
        <dbReference type="EC" id="2.3.1.181"/>
    </reaction>
</comment>
<dbReference type="PROSITE" id="PS51733">
    <property type="entry name" value="BPL_LPL_CATALYTIC"/>
    <property type="match status" value="1"/>
</dbReference>
<protein>
    <recommendedName>
        <fullName evidence="5 6">Octanoyltransferase</fullName>
        <ecNumber evidence="5 6">2.3.1.181</ecNumber>
    </recommendedName>
    <alternativeName>
        <fullName evidence="5">Lipoate-protein ligase B</fullName>
    </alternativeName>
    <alternativeName>
        <fullName evidence="5">Lipoyl/octanoyl transferase</fullName>
    </alternativeName>
    <alternativeName>
        <fullName evidence="5">Octanoyl-[acyl-carrier-protein]-protein N-octanoyltransferase</fullName>
    </alternativeName>
</protein>
<comment type="miscellaneous">
    <text evidence="5">In the reaction, the free carboxyl group of octanoic acid is attached via an amide linkage to the epsilon-amino group of a specific lysine residue of lipoyl domains of lipoate-dependent enzymes.</text>
</comment>
<gene>
    <name evidence="5" type="primary">lipB</name>
    <name evidence="11" type="ORF">SAMN06296036_11414</name>
</gene>
<name>A0A1Y6CAU9_9BACT</name>
<feature type="binding site" evidence="5 8">
    <location>
        <begin position="158"/>
        <end position="160"/>
    </location>
    <ligand>
        <name>substrate</name>
    </ligand>
</feature>
<evidence type="ECO:0000256" key="2">
    <source>
        <dbReference type="ARBA" id="ARBA00022679"/>
    </source>
</evidence>
<comment type="similarity">
    <text evidence="5 6">Belongs to the LipB family.</text>
</comment>
<dbReference type="InterPro" id="IPR000544">
    <property type="entry name" value="Octanoyltransferase"/>
</dbReference>
<dbReference type="EC" id="2.3.1.181" evidence="5 6"/>
<evidence type="ECO:0000256" key="6">
    <source>
        <dbReference type="PIRNR" id="PIRNR016262"/>
    </source>
</evidence>
<dbReference type="InterPro" id="IPR045864">
    <property type="entry name" value="aa-tRNA-synth_II/BPL/LPL"/>
</dbReference>
<dbReference type="NCBIfam" id="NF010925">
    <property type="entry name" value="PRK14345.1"/>
    <property type="match status" value="1"/>
</dbReference>
<feature type="domain" description="BPL/LPL catalytic" evidence="10">
    <location>
        <begin position="32"/>
        <end position="215"/>
    </location>
</feature>
<dbReference type="UniPathway" id="UPA00538">
    <property type="reaction ID" value="UER00592"/>
</dbReference>
<dbReference type="STRING" id="1513793.SAMN06296036_11414"/>
<dbReference type="PANTHER" id="PTHR10993:SF7">
    <property type="entry name" value="LIPOYLTRANSFERASE 2, MITOCHONDRIAL-RELATED"/>
    <property type="match status" value="1"/>
</dbReference>
<feature type="active site" description="Acyl-thioester intermediate" evidence="5 7">
    <location>
        <position position="176"/>
    </location>
</feature>
<dbReference type="AlphaFoldDB" id="A0A1Y6CAU9"/>
<evidence type="ECO:0000256" key="4">
    <source>
        <dbReference type="ARBA" id="ARBA00024732"/>
    </source>
</evidence>
<comment type="function">
    <text evidence="4 5 6">Catalyzes the transfer of endogenously produced octanoic acid from octanoyl-acyl-carrier-protein onto the lipoyl domains of lipoate-dependent enzymes. Lipoyl-ACP can also act as a substrate although octanoyl-ACP is likely to be the physiological substrate.</text>
</comment>
<dbReference type="RefSeq" id="WP_132321578.1">
    <property type="nucleotide sequence ID" value="NZ_FWZT01000014.1"/>
</dbReference>
<feature type="binding site" evidence="5 8">
    <location>
        <begin position="145"/>
        <end position="147"/>
    </location>
    <ligand>
        <name>substrate</name>
    </ligand>
</feature>
<dbReference type="PANTHER" id="PTHR10993">
    <property type="entry name" value="OCTANOYLTRANSFERASE"/>
    <property type="match status" value="1"/>
</dbReference>
<accession>A0A1Y6CAU9</accession>
<dbReference type="PROSITE" id="PS01313">
    <property type="entry name" value="LIPB"/>
    <property type="match status" value="1"/>
</dbReference>